<dbReference type="EMBL" id="FMZE01000005">
    <property type="protein sequence ID" value="SDC99577.1"/>
    <property type="molecule type" value="Genomic_DNA"/>
</dbReference>
<protein>
    <submittedName>
        <fullName evidence="1">Uncharacterized protein</fullName>
    </submittedName>
</protein>
<name>A0A222VQE2_9PSEU</name>
<dbReference type="RefSeq" id="WP_091804276.1">
    <property type="nucleotide sequence ID" value="NZ_CP016353.1"/>
</dbReference>
<gene>
    <name evidence="1" type="ORF">SAMN05421630_10597</name>
</gene>
<evidence type="ECO:0000313" key="1">
    <source>
        <dbReference type="EMBL" id="SDC99577.1"/>
    </source>
</evidence>
<accession>A0A222VQE2</accession>
<dbReference type="OrthoDB" id="3556355at2"/>
<evidence type="ECO:0000313" key="2">
    <source>
        <dbReference type="Proteomes" id="UP000199494"/>
    </source>
</evidence>
<dbReference type="Proteomes" id="UP000199494">
    <property type="component" value="Unassembled WGS sequence"/>
</dbReference>
<reference evidence="1 2" key="1">
    <citation type="submission" date="2016-10" db="EMBL/GenBank/DDBJ databases">
        <authorList>
            <person name="de Groot N.N."/>
        </authorList>
    </citation>
    <scope>NUCLEOTIDE SEQUENCE [LARGE SCALE GENOMIC DNA]</scope>
    <source>
        <strain evidence="1 2">CGMCC 4.5506</strain>
    </source>
</reference>
<keyword evidence="2" id="KW-1185">Reference proteome</keyword>
<sequence>MNQLPQAAFRWWRRDVSSTPTRPVWTPSDRPPELFRPVDPPRWVWVDLRGSLRRDPFAFYDEAPGGMQYRYEAKGLLRGWIPAVDGGPLGVVSYQLLTADLQWRTVVTAFVPQHVIRHDSRHPPG</sequence>
<dbReference type="KEGG" id="pmad:BAY61_15260"/>
<dbReference type="AlphaFoldDB" id="A0A222VQE2"/>
<organism evidence="1 2">
    <name type="scientific">Prauserella marina</name>
    <dbReference type="NCBI Taxonomy" id="530584"/>
    <lineage>
        <taxon>Bacteria</taxon>
        <taxon>Bacillati</taxon>
        <taxon>Actinomycetota</taxon>
        <taxon>Actinomycetes</taxon>
        <taxon>Pseudonocardiales</taxon>
        <taxon>Pseudonocardiaceae</taxon>
        <taxon>Prauserella</taxon>
    </lineage>
</organism>
<proteinExistence type="predicted"/>